<dbReference type="CDD" id="cd00111">
    <property type="entry name" value="Trefoil"/>
    <property type="match status" value="1"/>
</dbReference>
<dbReference type="STRING" id="29170.A0A368FQN2"/>
<dbReference type="InterPro" id="IPR013780">
    <property type="entry name" value="Glyco_hydro_b"/>
</dbReference>
<dbReference type="GO" id="GO:0016020">
    <property type="term" value="C:membrane"/>
    <property type="evidence" value="ECO:0007669"/>
    <property type="project" value="UniProtKB-SubCell"/>
</dbReference>
<evidence type="ECO:0000256" key="10">
    <source>
        <dbReference type="RuleBase" id="RU361185"/>
    </source>
</evidence>
<dbReference type="OrthoDB" id="1334205at2759"/>
<evidence type="ECO:0000256" key="1">
    <source>
        <dbReference type="ARBA" id="ARBA00004370"/>
    </source>
</evidence>
<proteinExistence type="inferred from homology"/>
<dbReference type="GO" id="GO:0030246">
    <property type="term" value="F:carbohydrate binding"/>
    <property type="evidence" value="ECO:0007669"/>
    <property type="project" value="InterPro"/>
</dbReference>
<dbReference type="Gene3D" id="2.60.40.1180">
    <property type="entry name" value="Golgi alpha-mannosidase II"/>
    <property type="match status" value="2"/>
</dbReference>
<feature type="signal peptide" evidence="11">
    <location>
        <begin position="1"/>
        <end position="16"/>
    </location>
</feature>
<evidence type="ECO:0000256" key="3">
    <source>
        <dbReference type="ARBA" id="ARBA00022801"/>
    </source>
</evidence>
<evidence type="ECO:0000256" key="5">
    <source>
        <dbReference type="ARBA" id="ARBA00023157"/>
    </source>
</evidence>
<evidence type="ECO:0000256" key="2">
    <source>
        <dbReference type="ARBA" id="ARBA00007806"/>
    </source>
</evidence>
<evidence type="ECO:0000256" key="8">
    <source>
        <dbReference type="ARBA" id="ARBA00041343"/>
    </source>
</evidence>
<sequence>MRWFIPLLLIVSLARADDARINCHPEPDANEQKCTARNCIWTSGDSVPGIPWCYMKPGVGYKQASKQDSKITLRKNNGPKNPWGQDYGEIYLKSSFIGKTLNVKIYAENRFEPPLPLPRTSTESSDQLELVTEDGKDFFSFVVKRKSTGTRLFDTSLGGLIFSDKFLQIVTKLPSDRMYGWGENVHPTLKHNFTRYTTWAMFARDEWPYSEALDTKNLYGVHPFYMVLEPDGKAHGVFILNSNAQEVTTAPGPTLIYRTIGGNLDLYFFPGPTPEEVTRQYLNLIGRPYLPAYWTLGFQISRYGYKDLNEMIEKIERNVRAGIPVDTVVADIDYMDRYKDFTIGKNFAGLPEYVKRLHGMGMRTVFMFDPAIQVDYASFEAGIKMGAKFIEWERYDQVNRTIQSRYPLLNNTKIMLGVVWPDGHVAFPDFYETDGKTAQWWISEFVTFWNKVQFDGIWIDMNEPANFGTNEKKPWYFDNPDHPNIEPLQCPMTEKGKDAEWDMPPYKSHAVWVFGKSCFRYIGSDICGFHREATEEMCLRWQQLGAFHTFMRNHNAIRQKPQDPAEWASVAAATKKANLFRYKYLPYLFSLHFIASLTGGTVIRPVFYEYPTDPKTHDLGYEFLWGGSMLIAPALYEGAKSVQAYLPKDDWYSVFDHKYGQLIQPGDQTFPAPWTSLIPVLVRGGSILPRQVPNVTTEYTRKNPFELLVAPGAKHRTNSAAEGELYWDDGDSIVEHFETHNFYHWKFSYSATAETGSLKITMDRAAKSLPIPTLDTVEIFNYEYQPDFKSFQLNGKKVDIDLQSSSYNKETKILTFSKKNFIDMSSQAQILVDWKNSVGSLGSPHASLLLFSCITFIAWML</sequence>
<keyword evidence="4" id="KW-0472">Membrane</keyword>
<gene>
    <name evidence="13" type="ORF">ANCCAN_19685</name>
</gene>
<evidence type="ECO:0000313" key="13">
    <source>
        <dbReference type="EMBL" id="RCN34473.1"/>
    </source>
</evidence>
<dbReference type="Pfam" id="PF13802">
    <property type="entry name" value="Gal_mutarotas_2"/>
    <property type="match status" value="1"/>
</dbReference>
<dbReference type="Gene3D" id="4.10.110.10">
    <property type="entry name" value="Spasmolytic Protein, domain 1"/>
    <property type="match status" value="1"/>
</dbReference>
<comment type="caution">
    <text evidence="9">Lacks conserved residue(s) required for the propagation of feature annotation.</text>
</comment>
<dbReference type="Gene3D" id="2.60.40.1760">
    <property type="entry name" value="glycosyl hydrolase (family 31)"/>
    <property type="match status" value="1"/>
</dbReference>
<dbReference type="SUPFAM" id="SSF57492">
    <property type="entry name" value="Trefoil"/>
    <property type="match status" value="1"/>
</dbReference>
<evidence type="ECO:0000313" key="14">
    <source>
        <dbReference type="Proteomes" id="UP000252519"/>
    </source>
</evidence>
<comment type="caution">
    <text evidence="13">The sequence shown here is derived from an EMBL/GenBank/DDBJ whole genome shotgun (WGS) entry which is preliminary data.</text>
</comment>
<dbReference type="SUPFAM" id="SSF51445">
    <property type="entry name" value="(Trans)glycosidases"/>
    <property type="match status" value="1"/>
</dbReference>
<evidence type="ECO:0000256" key="6">
    <source>
        <dbReference type="ARBA" id="ARBA00023180"/>
    </source>
</evidence>
<dbReference type="Pfam" id="PF01055">
    <property type="entry name" value="Glyco_hydro_31_2nd"/>
    <property type="match status" value="2"/>
</dbReference>
<accession>A0A368FQN2</accession>
<keyword evidence="3 10" id="KW-0378">Hydrolase</keyword>
<protein>
    <recommendedName>
        <fullName evidence="8">Maltase</fullName>
    </recommendedName>
</protein>
<keyword evidence="5" id="KW-1015">Disulfide bond</keyword>
<reference evidence="13 14" key="1">
    <citation type="submission" date="2014-10" db="EMBL/GenBank/DDBJ databases">
        <title>Draft genome of the hookworm Ancylostoma caninum.</title>
        <authorList>
            <person name="Mitreva M."/>
        </authorList>
    </citation>
    <scope>NUCLEOTIDE SEQUENCE [LARGE SCALE GENOMIC DNA]</scope>
    <source>
        <strain evidence="13 14">Baltimore</strain>
    </source>
</reference>
<dbReference type="Pfam" id="PF21365">
    <property type="entry name" value="Glyco_hydro_31_3rd"/>
    <property type="match status" value="1"/>
</dbReference>
<keyword evidence="7 10" id="KW-0326">Glycosidase</keyword>
<dbReference type="CDD" id="cd14752">
    <property type="entry name" value="GH31_N"/>
    <property type="match status" value="1"/>
</dbReference>
<dbReference type="GO" id="GO:0004558">
    <property type="term" value="F:alpha-1,4-glucosidase activity"/>
    <property type="evidence" value="ECO:0007669"/>
    <property type="project" value="TreeGrafter"/>
</dbReference>
<evidence type="ECO:0000256" key="4">
    <source>
        <dbReference type="ARBA" id="ARBA00023136"/>
    </source>
</evidence>
<evidence type="ECO:0000256" key="9">
    <source>
        <dbReference type="PROSITE-ProRule" id="PRU00779"/>
    </source>
</evidence>
<dbReference type="InterPro" id="IPR048395">
    <property type="entry name" value="Glyco_hydro_31_C"/>
</dbReference>
<feature type="chain" id="PRO_5016917717" description="Maltase" evidence="11">
    <location>
        <begin position="17"/>
        <end position="861"/>
    </location>
</feature>
<organism evidence="13 14">
    <name type="scientific">Ancylostoma caninum</name>
    <name type="common">Dog hookworm</name>
    <dbReference type="NCBI Taxonomy" id="29170"/>
    <lineage>
        <taxon>Eukaryota</taxon>
        <taxon>Metazoa</taxon>
        <taxon>Ecdysozoa</taxon>
        <taxon>Nematoda</taxon>
        <taxon>Chromadorea</taxon>
        <taxon>Rhabditida</taxon>
        <taxon>Rhabditina</taxon>
        <taxon>Rhabditomorpha</taxon>
        <taxon>Strongyloidea</taxon>
        <taxon>Ancylostomatidae</taxon>
        <taxon>Ancylostomatinae</taxon>
        <taxon>Ancylostoma</taxon>
    </lineage>
</organism>
<keyword evidence="11" id="KW-0732">Signal</keyword>
<dbReference type="InterPro" id="IPR000322">
    <property type="entry name" value="Glyco_hydro_31_TIM"/>
</dbReference>
<dbReference type="GO" id="GO:0005975">
    <property type="term" value="P:carbohydrate metabolic process"/>
    <property type="evidence" value="ECO:0007669"/>
    <property type="project" value="InterPro"/>
</dbReference>
<dbReference type="InterPro" id="IPR000519">
    <property type="entry name" value="P_trefoil_dom"/>
</dbReference>
<dbReference type="InterPro" id="IPR011013">
    <property type="entry name" value="Gal_mutarotase_sf_dom"/>
</dbReference>
<keyword evidence="6" id="KW-0325">Glycoprotein</keyword>
<dbReference type="InterPro" id="IPR025887">
    <property type="entry name" value="Glyco_hydro_31_N_dom"/>
</dbReference>
<dbReference type="PROSITE" id="PS51448">
    <property type="entry name" value="P_TREFOIL_2"/>
    <property type="match status" value="1"/>
</dbReference>
<feature type="domain" description="P-type" evidence="12">
    <location>
        <begin position="11"/>
        <end position="57"/>
    </location>
</feature>
<dbReference type="InterPro" id="IPR017853">
    <property type="entry name" value="GH"/>
</dbReference>
<dbReference type="SMART" id="SM00018">
    <property type="entry name" value="PD"/>
    <property type="match status" value="1"/>
</dbReference>
<dbReference type="InterPro" id="IPR030458">
    <property type="entry name" value="Glyco_hydro_31_AS"/>
</dbReference>
<dbReference type="EMBL" id="JOJR01000777">
    <property type="protein sequence ID" value="RCN34473.1"/>
    <property type="molecule type" value="Genomic_DNA"/>
</dbReference>
<dbReference type="AlphaFoldDB" id="A0A368FQN2"/>
<dbReference type="PROSITE" id="PS00129">
    <property type="entry name" value="GLYCOSYL_HYDROL_F31_1"/>
    <property type="match status" value="1"/>
</dbReference>
<keyword evidence="14" id="KW-1185">Reference proteome</keyword>
<dbReference type="PANTHER" id="PTHR22762:SF133">
    <property type="entry name" value="P-TYPE DOMAIN-CONTAINING PROTEIN"/>
    <property type="match status" value="1"/>
</dbReference>
<comment type="subcellular location">
    <subcellularLocation>
        <location evidence="1">Membrane</location>
    </subcellularLocation>
</comment>
<dbReference type="SUPFAM" id="SSF51011">
    <property type="entry name" value="Glycosyl hydrolase domain"/>
    <property type="match status" value="1"/>
</dbReference>
<name>A0A368FQN2_ANCCA</name>
<dbReference type="InterPro" id="IPR044913">
    <property type="entry name" value="P_trefoil_dom_sf"/>
</dbReference>
<dbReference type="SUPFAM" id="SSF74650">
    <property type="entry name" value="Galactose mutarotase-like"/>
    <property type="match status" value="1"/>
</dbReference>
<comment type="similarity">
    <text evidence="2 10">Belongs to the glycosyl hydrolase 31 family.</text>
</comment>
<evidence type="ECO:0000259" key="12">
    <source>
        <dbReference type="PROSITE" id="PS51448"/>
    </source>
</evidence>
<dbReference type="Pfam" id="PF00088">
    <property type="entry name" value="Trefoil"/>
    <property type="match status" value="1"/>
</dbReference>
<dbReference type="Gene3D" id="3.20.20.80">
    <property type="entry name" value="Glycosidases"/>
    <property type="match status" value="2"/>
</dbReference>
<evidence type="ECO:0000256" key="7">
    <source>
        <dbReference type="ARBA" id="ARBA00023295"/>
    </source>
</evidence>
<dbReference type="PANTHER" id="PTHR22762">
    <property type="entry name" value="ALPHA-GLUCOSIDASE"/>
    <property type="match status" value="1"/>
</dbReference>
<evidence type="ECO:0000256" key="11">
    <source>
        <dbReference type="SAM" id="SignalP"/>
    </source>
</evidence>
<dbReference type="Proteomes" id="UP000252519">
    <property type="component" value="Unassembled WGS sequence"/>
</dbReference>